<dbReference type="InterPro" id="IPR040389">
    <property type="entry name" value="SMR"/>
</dbReference>
<keyword evidence="1 5" id="KW-0649">Protein kinase inhibitor</keyword>
<dbReference type="Proteomes" id="UP000515121">
    <property type="component" value="Unplaced"/>
</dbReference>
<sequence>MGVSGKPQVDGGLESEGQKWVLAGVSLRAPLKPIYTNPVEKDKESDDEQGDESRSTTPRGEEAKIPTILTCPPAPRKRKPSLKFNYGSVREFFTPPDLESVFKSHVDSSTKLGGNCLKA</sequence>
<dbReference type="PANTHER" id="PTHR33142">
    <property type="entry name" value="CYCLIN-DEPENDENT PROTEIN KINASE INHIBITOR SMR13"/>
    <property type="match status" value="1"/>
</dbReference>
<gene>
    <name evidence="5" type="primary">LOC111282655</name>
</gene>
<dbReference type="PANTHER" id="PTHR33142:SF48">
    <property type="entry name" value="CYCLIN-DEPENDENT PROTEIN KINASE INHIBITOR SMR15"/>
    <property type="match status" value="1"/>
</dbReference>
<dbReference type="RefSeq" id="XP_022726574.1">
    <property type="nucleotide sequence ID" value="XM_022870839.1"/>
</dbReference>
<dbReference type="KEGG" id="dzi:111282655"/>
<dbReference type="AlphaFoldDB" id="A0A6P5XE04"/>
<feature type="compositionally biased region" description="Basic and acidic residues" evidence="3">
    <location>
        <begin position="51"/>
        <end position="64"/>
    </location>
</feature>
<keyword evidence="2" id="KW-0131">Cell cycle</keyword>
<evidence type="ECO:0000256" key="2">
    <source>
        <dbReference type="ARBA" id="ARBA00023306"/>
    </source>
</evidence>
<feature type="region of interest" description="Disordered" evidence="3">
    <location>
        <begin position="33"/>
        <end position="80"/>
    </location>
</feature>
<dbReference type="GeneID" id="111282655"/>
<evidence type="ECO:0000313" key="5">
    <source>
        <dbReference type="RefSeq" id="XP_022726574.1"/>
    </source>
</evidence>
<dbReference type="OrthoDB" id="1302889at2759"/>
<evidence type="ECO:0000256" key="1">
    <source>
        <dbReference type="ARBA" id="ARBA00023013"/>
    </source>
</evidence>
<dbReference type="GO" id="GO:0004860">
    <property type="term" value="F:protein kinase inhibitor activity"/>
    <property type="evidence" value="ECO:0007669"/>
    <property type="project" value="UniProtKB-KW"/>
</dbReference>
<reference evidence="5" key="1">
    <citation type="submission" date="2025-08" db="UniProtKB">
        <authorList>
            <consortium name="RefSeq"/>
        </authorList>
    </citation>
    <scope>IDENTIFICATION</scope>
    <source>
        <tissue evidence="5">Fruit stalk</tissue>
    </source>
</reference>
<evidence type="ECO:0000313" key="4">
    <source>
        <dbReference type="Proteomes" id="UP000515121"/>
    </source>
</evidence>
<accession>A0A6P5XE04</accession>
<evidence type="ECO:0000256" key="3">
    <source>
        <dbReference type="SAM" id="MobiDB-lite"/>
    </source>
</evidence>
<keyword evidence="4" id="KW-1185">Reference proteome</keyword>
<organism evidence="4 5">
    <name type="scientific">Durio zibethinus</name>
    <name type="common">Durian</name>
    <dbReference type="NCBI Taxonomy" id="66656"/>
    <lineage>
        <taxon>Eukaryota</taxon>
        <taxon>Viridiplantae</taxon>
        <taxon>Streptophyta</taxon>
        <taxon>Embryophyta</taxon>
        <taxon>Tracheophyta</taxon>
        <taxon>Spermatophyta</taxon>
        <taxon>Magnoliopsida</taxon>
        <taxon>eudicotyledons</taxon>
        <taxon>Gunneridae</taxon>
        <taxon>Pentapetalae</taxon>
        <taxon>rosids</taxon>
        <taxon>malvids</taxon>
        <taxon>Malvales</taxon>
        <taxon>Malvaceae</taxon>
        <taxon>Helicteroideae</taxon>
        <taxon>Durio</taxon>
    </lineage>
</organism>
<proteinExistence type="predicted"/>
<dbReference type="GO" id="GO:0032875">
    <property type="term" value="P:regulation of DNA endoreduplication"/>
    <property type="evidence" value="ECO:0007669"/>
    <property type="project" value="InterPro"/>
</dbReference>
<protein>
    <submittedName>
        <fullName evidence="5">Cyclin-dependent protein kinase inhibitor SMR6-like</fullName>
    </submittedName>
</protein>
<name>A0A6P5XE04_DURZI</name>